<dbReference type="GO" id="GO:0032259">
    <property type="term" value="P:methylation"/>
    <property type="evidence" value="ECO:0007669"/>
    <property type="project" value="UniProtKB-KW"/>
</dbReference>
<proteinExistence type="inferred from homology"/>
<dbReference type="InterPro" id="IPR050953">
    <property type="entry name" value="N4_N6_ade-DNA_methylase"/>
</dbReference>
<dbReference type="Proteomes" id="UP000183316">
    <property type="component" value="Chromosome"/>
</dbReference>
<evidence type="ECO:0000256" key="5">
    <source>
        <dbReference type="ARBA" id="ARBA00022747"/>
    </source>
</evidence>
<organism evidence="8 10">
    <name type="scientific">Escherichia coli O25b:H4</name>
    <dbReference type="NCBI Taxonomy" id="941280"/>
    <lineage>
        <taxon>Bacteria</taxon>
        <taxon>Pseudomonadati</taxon>
        <taxon>Pseudomonadota</taxon>
        <taxon>Gammaproteobacteria</taxon>
        <taxon>Enterobacterales</taxon>
        <taxon>Enterobacteriaceae</taxon>
        <taxon>Escherichia</taxon>
    </lineage>
</organism>
<dbReference type="NCBIfam" id="TIGR02987">
    <property type="entry name" value="met_A_Alw26"/>
    <property type="match status" value="1"/>
</dbReference>
<reference evidence="9 11" key="2">
    <citation type="submission" date="2019-01" db="EMBL/GenBank/DDBJ databases">
        <title>Genome and plasmid diversity of ESBL producing Escherichia coli ST131 tracking phylogenetic trajectories with Bayesian inference.</title>
        <authorList>
            <person name="Ny S."/>
        </authorList>
    </citation>
    <scope>NUCLEOTIDE SEQUENCE [LARGE SCALE GENOMIC DNA]</scope>
    <source>
        <strain evidence="9 11">C0101-PB_2013</strain>
    </source>
</reference>
<feature type="domain" description="DNA methylase adenine-specific" evidence="7">
    <location>
        <begin position="20"/>
        <end position="149"/>
    </location>
</feature>
<evidence type="ECO:0000313" key="9">
    <source>
        <dbReference type="EMBL" id="TLI67077.1"/>
    </source>
</evidence>
<dbReference type="Gene3D" id="3.40.50.150">
    <property type="entry name" value="Vaccinia Virus protein VP39"/>
    <property type="match status" value="1"/>
</dbReference>
<keyword evidence="4 9" id="KW-0808">Transferase</keyword>
<protein>
    <recommendedName>
        <fullName evidence="2">site-specific DNA-methyltransferase (adenine-specific)</fullName>
        <ecNumber evidence="2">2.1.1.72</ecNumber>
    </recommendedName>
</protein>
<dbReference type="InterPro" id="IPR029063">
    <property type="entry name" value="SAM-dependent_MTases_sf"/>
</dbReference>
<dbReference type="GO" id="GO:0009007">
    <property type="term" value="F:site-specific DNA-methyltransferase (adenine-specific) activity"/>
    <property type="evidence" value="ECO:0007669"/>
    <property type="project" value="UniProtKB-EC"/>
</dbReference>
<dbReference type="EMBL" id="CP015085">
    <property type="protein sequence ID" value="ANK05138.1"/>
    <property type="molecule type" value="Genomic_DNA"/>
</dbReference>
<evidence type="ECO:0000313" key="10">
    <source>
        <dbReference type="Proteomes" id="UP000183316"/>
    </source>
</evidence>
<dbReference type="EC" id="2.1.1.72" evidence="2"/>
<reference evidence="8 10" key="1">
    <citation type="submission" date="2016-03" db="EMBL/GenBank/DDBJ databases">
        <title>Genome Sequence and Comparative Pathogenic Determinants of Uropathogenic Escherichia coli O25b:H4, a Clinical Isolate from Saudi Arabia.</title>
        <authorList>
            <person name="Alyamani E.A.J."/>
            <person name="Khiyami M.A."/>
            <person name="Booq R.Y."/>
            <person name="Bahwerth F.S."/>
            <person name="Vaisvil B."/>
            <person name="Schmitt D.P."/>
            <person name="Kapatral V."/>
        </authorList>
    </citation>
    <scope>NUCLEOTIDE SEQUENCE [LARGE SCALE GENOMIC DNA]</scope>
    <source>
        <strain evidence="8 10">O25b:H4</strain>
    </source>
</reference>
<evidence type="ECO:0000259" key="7">
    <source>
        <dbReference type="Pfam" id="PF02384"/>
    </source>
</evidence>
<dbReference type="Proteomes" id="UP000309847">
    <property type="component" value="Unassembled WGS sequence"/>
</dbReference>
<dbReference type="REBASE" id="153095">
    <property type="entry name" value="M1.EcoO25bORF3877P"/>
</dbReference>
<evidence type="ECO:0000256" key="3">
    <source>
        <dbReference type="ARBA" id="ARBA00022603"/>
    </source>
</evidence>
<dbReference type="InterPro" id="IPR002052">
    <property type="entry name" value="DNA_methylase_N6_adenine_CS"/>
</dbReference>
<comment type="similarity">
    <text evidence="1">Belongs to the N(4)/N(6)-methyltransferase family.</text>
</comment>
<comment type="catalytic activity">
    <reaction evidence="6">
        <text>a 2'-deoxyadenosine in DNA + S-adenosyl-L-methionine = an N(6)-methyl-2'-deoxyadenosine in DNA + S-adenosyl-L-homocysteine + H(+)</text>
        <dbReference type="Rhea" id="RHEA:15197"/>
        <dbReference type="Rhea" id="RHEA-COMP:12418"/>
        <dbReference type="Rhea" id="RHEA-COMP:12419"/>
        <dbReference type="ChEBI" id="CHEBI:15378"/>
        <dbReference type="ChEBI" id="CHEBI:57856"/>
        <dbReference type="ChEBI" id="CHEBI:59789"/>
        <dbReference type="ChEBI" id="CHEBI:90615"/>
        <dbReference type="ChEBI" id="CHEBI:90616"/>
        <dbReference type="EC" id="2.1.1.72"/>
    </reaction>
</comment>
<evidence type="ECO:0000313" key="11">
    <source>
        <dbReference type="Proteomes" id="UP000309847"/>
    </source>
</evidence>
<dbReference type="GO" id="GO:0008170">
    <property type="term" value="F:N-methyltransferase activity"/>
    <property type="evidence" value="ECO:0007669"/>
    <property type="project" value="InterPro"/>
</dbReference>
<dbReference type="PROSITE" id="PS00092">
    <property type="entry name" value="N6_MTASE"/>
    <property type="match status" value="1"/>
</dbReference>
<dbReference type="PRINTS" id="PR00507">
    <property type="entry name" value="N12N6MTFRASE"/>
</dbReference>
<dbReference type="GO" id="GO:0003677">
    <property type="term" value="F:DNA binding"/>
    <property type="evidence" value="ECO:0007669"/>
    <property type="project" value="InterPro"/>
</dbReference>
<dbReference type="EMBL" id="SEWA01000004">
    <property type="protein sequence ID" value="TLI67077.1"/>
    <property type="molecule type" value="Genomic_DNA"/>
</dbReference>
<dbReference type="GO" id="GO:0009307">
    <property type="term" value="P:DNA restriction-modification system"/>
    <property type="evidence" value="ECO:0007669"/>
    <property type="project" value="UniProtKB-KW"/>
</dbReference>
<sequence length="546" mass="62131">MEEIFYMKHIHLINSLSLDETTKFTKKATGKYYTDPKIALLMIEKLLPLINSCDKKSYNVADPFSGDGRLITLLIKQWMINGFPDVEWNVYLFDIENTGLTYAKNALSELKLAGANINITIKNSDVFYEFKKYVDYFDCVITNPPWENIKPDSRELDFFEPSMKSMYIDSLREFDDYLSRVLPYSQPKRKFAGWGTNLSRVGAELSLEICNKNGLVAIVMPASFFADEQSYILREKFFNSGRIDCINYYPAEAKLFGGADVSSCSFIFNKGESLNDNIQLSVYDKNLNIKSLGFFDLSSIDSQYLSIPVSQGVHAVHLLRKLQEGYPTWGSLEKNGEIWAGREIDETGSSDWTQKSGGGLLFIKGKMIGRYNFHNEKSLRITKKIDKVLSNSNFVRIAWRDISRPSQKRRMIATIIPPNSLAGNSLGVVYYKSGSQDSLFSLLGIINSLCFEFQLRSFLATGHVSLSALRKTAIPSEKILLQHSELKQLVISCIEGCCDAELKIEAYVAKNIYKLDLNEFNKLLSSFDKIELAEKESLLRIFQHYD</sequence>
<accession>A0A192CG60</accession>
<dbReference type="SUPFAM" id="SSF53335">
    <property type="entry name" value="S-adenosyl-L-methionine-dependent methyltransferases"/>
    <property type="match status" value="1"/>
</dbReference>
<evidence type="ECO:0000256" key="2">
    <source>
        <dbReference type="ARBA" id="ARBA00011900"/>
    </source>
</evidence>
<evidence type="ECO:0000256" key="4">
    <source>
        <dbReference type="ARBA" id="ARBA00022679"/>
    </source>
</evidence>
<dbReference type="InterPro" id="IPR014329">
    <property type="entry name" value="M6_adenine_DNA_mtrans_Alw26I"/>
</dbReference>
<dbReference type="PANTHER" id="PTHR33841">
    <property type="entry name" value="DNA METHYLTRANSFERASE YEEA-RELATED"/>
    <property type="match status" value="1"/>
</dbReference>
<keyword evidence="3 9" id="KW-0489">Methyltransferase</keyword>
<gene>
    <name evidence="9" type="ORF">EWT59_12715</name>
    <name evidence="8" type="ORF">WLH_03877</name>
</gene>
<name>A0A192CG60_ECO25</name>
<evidence type="ECO:0000256" key="1">
    <source>
        <dbReference type="ARBA" id="ARBA00006594"/>
    </source>
</evidence>
<dbReference type="Pfam" id="PF02384">
    <property type="entry name" value="N6_Mtase"/>
    <property type="match status" value="1"/>
</dbReference>
<dbReference type="AlphaFoldDB" id="A0A192CG60"/>
<evidence type="ECO:0000256" key="6">
    <source>
        <dbReference type="ARBA" id="ARBA00047942"/>
    </source>
</evidence>
<dbReference type="PATRIC" id="fig|941280.3.peg.3852"/>
<keyword evidence="5" id="KW-0680">Restriction system</keyword>
<dbReference type="InterPro" id="IPR003356">
    <property type="entry name" value="DNA_methylase_A-5"/>
</dbReference>
<evidence type="ECO:0000313" key="8">
    <source>
        <dbReference type="EMBL" id="ANK05138.1"/>
    </source>
</evidence>
<dbReference type="PANTHER" id="PTHR33841:SF1">
    <property type="entry name" value="DNA METHYLTRANSFERASE A"/>
    <property type="match status" value="1"/>
</dbReference>